<proteinExistence type="predicted"/>
<name>A0A0F8Y9L5_9ZZZZ</name>
<evidence type="ECO:0000313" key="1">
    <source>
        <dbReference type="EMBL" id="KKK70365.1"/>
    </source>
</evidence>
<protein>
    <submittedName>
        <fullName evidence="1">Uncharacterized protein</fullName>
    </submittedName>
</protein>
<reference evidence="1" key="1">
    <citation type="journal article" date="2015" name="Nature">
        <title>Complex archaea that bridge the gap between prokaryotes and eukaryotes.</title>
        <authorList>
            <person name="Spang A."/>
            <person name="Saw J.H."/>
            <person name="Jorgensen S.L."/>
            <person name="Zaremba-Niedzwiedzka K."/>
            <person name="Martijn J."/>
            <person name="Lind A.E."/>
            <person name="van Eijk R."/>
            <person name="Schleper C."/>
            <person name="Guy L."/>
            <person name="Ettema T.J."/>
        </authorList>
    </citation>
    <scope>NUCLEOTIDE SEQUENCE</scope>
</reference>
<accession>A0A0F8Y9L5</accession>
<sequence>MSDFYCHHDLSDDPECVEQCGRCWEIQRLSAENSRLSAKTEIDQITMDNFLGQLKQKDAENSRQSCEGERWKDLCASMLIHVEPGAGRRRAESYEAEYNALVSTGKRTGAK</sequence>
<dbReference type="EMBL" id="LAZR01058224">
    <property type="protein sequence ID" value="KKK70365.1"/>
    <property type="molecule type" value="Genomic_DNA"/>
</dbReference>
<gene>
    <name evidence="1" type="ORF">LCGC14_2924730</name>
</gene>
<organism evidence="1">
    <name type="scientific">marine sediment metagenome</name>
    <dbReference type="NCBI Taxonomy" id="412755"/>
    <lineage>
        <taxon>unclassified sequences</taxon>
        <taxon>metagenomes</taxon>
        <taxon>ecological metagenomes</taxon>
    </lineage>
</organism>
<dbReference type="AlphaFoldDB" id="A0A0F8Y9L5"/>
<comment type="caution">
    <text evidence="1">The sequence shown here is derived from an EMBL/GenBank/DDBJ whole genome shotgun (WGS) entry which is preliminary data.</text>
</comment>